<dbReference type="InterPro" id="IPR006311">
    <property type="entry name" value="TAT_signal"/>
</dbReference>
<reference evidence="2" key="2">
    <citation type="submission" date="2020-09" db="EMBL/GenBank/DDBJ databases">
        <authorList>
            <person name="Sun Q."/>
            <person name="Ohkuma M."/>
        </authorList>
    </citation>
    <scope>NUCLEOTIDE SEQUENCE</scope>
    <source>
        <strain evidence="2">JCM 4369</strain>
    </source>
</reference>
<sequence length="369" mass="39886">MTSRRSFVGGATAVGATALLTDLSSSPASAAPVAGAVSVTDARAKILAVNAGMRTRYKALKDELQKHLAPVIVVANGPEGGTYWLVENGQVIEQVYPVDQIFQLAKSIAHVPLGTFSVLAPYLNKRVPDWHQKAGDMDAHDLEMVSFNGPGSEDWVEPLRQWGDVIAAGRAVLEDADLPDKLVKSSAHILDGASEFIAEAVRTRSFSMKNFEDFTGAVYGDIRTNMYFAAKAQIDGVTALLTRWKNQLGAAKWHDLYTLVYSMWTTSVLNQNTIIIRHFMDADRVGTHLIDIVCDQLPVTDPIGVGLENLARIVQDNIAAEMVFSADQKVANALKGREDLLSQELLGLLGDDASTFGTPGVALTCPVQH</sequence>
<keyword evidence="3" id="KW-1185">Reference proteome</keyword>
<dbReference type="EMBL" id="BMTD01000015">
    <property type="protein sequence ID" value="GGV13291.1"/>
    <property type="molecule type" value="Genomic_DNA"/>
</dbReference>
<gene>
    <name evidence="2" type="ORF">GCM10010260_60380</name>
</gene>
<dbReference type="AlphaFoldDB" id="A0A918MDB8"/>
<protein>
    <submittedName>
        <fullName evidence="2">Uncharacterized protein</fullName>
    </submittedName>
</protein>
<evidence type="ECO:0000256" key="1">
    <source>
        <dbReference type="SAM" id="SignalP"/>
    </source>
</evidence>
<name>A0A918MDB8_9ACTN</name>
<proteinExistence type="predicted"/>
<evidence type="ECO:0000313" key="3">
    <source>
        <dbReference type="Proteomes" id="UP000618795"/>
    </source>
</evidence>
<organism evidence="2 3">
    <name type="scientific">Streptomyces filipinensis</name>
    <dbReference type="NCBI Taxonomy" id="66887"/>
    <lineage>
        <taxon>Bacteria</taxon>
        <taxon>Bacillati</taxon>
        <taxon>Actinomycetota</taxon>
        <taxon>Actinomycetes</taxon>
        <taxon>Kitasatosporales</taxon>
        <taxon>Streptomycetaceae</taxon>
        <taxon>Streptomyces</taxon>
    </lineage>
</organism>
<evidence type="ECO:0000313" key="2">
    <source>
        <dbReference type="EMBL" id="GGV13291.1"/>
    </source>
</evidence>
<accession>A0A918MDB8</accession>
<feature type="chain" id="PRO_5037067421" evidence="1">
    <location>
        <begin position="31"/>
        <end position="369"/>
    </location>
</feature>
<dbReference type="Proteomes" id="UP000618795">
    <property type="component" value="Unassembled WGS sequence"/>
</dbReference>
<dbReference type="RefSeq" id="WP_229854404.1">
    <property type="nucleotide sequence ID" value="NZ_BMTD01000015.1"/>
</dbReference>
<reference evidence="2" key="1">
    <citation type="journal article" date="2014" name="Int. J. Syst. Evol. Microbiol.">
        <title>Complete genome sequence of Corynebacterium casei LMG S-19264T (=DSM 44701T), isolated from a smear-ripened cheese.</title>
        <authorList>
            <consortium name="US DOE Joint Genome Institute (JGI-PGF)"/>
            <person name="Walter F."/>
            <person name="Albersmeier A."/>
            <person name="Kalinowski J."/>
            <person name="Ruckert C."/>
        </authorList>
    </citation>
    <scope>NUCLEOTIDE SEQUENCE</scope>
    <source>
        <strain evidence="2">JCM 4369</strain>
    </source>
</reference>
<keyword evidence="1" id="KW-0732">Signal</keyword>
<comment type="caution">
    <text evidence="2">The sequence shown here is derived from an EMBL/GenBank/DDBJ whole genome shotgun (WGS) entry which is preliminary data.</text>
</comment>
<dbReference type="PROSITE" id="PS51318">
    <property type="entry name" value="TAT"/>
    <property type="match status" value="1"/>
</dbReference>
<feature type="signal peptide" evidence="1">
    <location>
        <begin position="1"/>
        <end position="30"/>
    </location>
</feature>